<gene>
    <name evidence="2" type="ORF">CR513_40543</name>
</gene>
<dbReference type="Proteomes" id="UP000257109">
    <property type="component" value="Unassembled WGS sequence"/>
</dbReference>
<protein>
    <submittedName>
        <fullName evidence="2">Mitochondrial protein</fullName>
    </submittedName>
</protein>
<keyword evidence="3" id="KW-1185">Reference proteome</keyword>
<dbReference type="AlphaFoldDB" id="A0A371FL82"/>
<evidence type="ECO:0000259" key="1">
    <source>
        <dbReference type="Pfam" id="PF07727"/>
    </source>
</evidence>
<feature type="domain" description="Reverse transcriptase Ty1/copia-type" evidence="1">
    <location>
        <begin position="2"/>
        <end position="37"/>
    </location>
</feature>
<accession>A0A371FL82</accession>
<feature type="non-terminal residue" evidence="2">
    <location>
        <position position="1"/>
    </location>
</feature>
<proteinExistence type="predicted"/>
<dbReference type="InterPro" id="IPR013103">
    <property type="entry name" value="RVT_2"/>
</dbReference>
<sequence length="137" mass="15787">MGFAFKGHEENVLKLKKALYGLKQAPRAWNSRIDKFMTYYLGLEVKQMDNNIFVSQESYAKKVLEKFKMFDYNFVNIPMEGSMKLSKFDSGGEKEDPTLFISLVGSLRQLTSFSNAAGEVIFKFIWSLLKEENDSVQ</sequence>
<dbReference type="OrthoDB" id="1740642at2759"/>
<dbReference type="Pfam" id="PF07727">
    <property type="entry name" value="RVT_2"/>
    <property type="match status" value="1"/>
</dbReference>
<dbReference type="EMBL" id="QJKJ01008649">
    <property type="protein sequence ID" value="RDX79077.1"/>
    <property type="molecule type" value="Genomic_DNA"/>
</dbReference>
<evidence type="ECO:0000313" key="2">
    <source>
        <dbReference type="EMBL" id="RDX79077.1"/>
    </source>
</evidence>
<reference evidence="2" key="1">
    <citation type="submission" date="2018-05" db="EMBL/GenBank/DDBJ databases">
        <title>Draft genome of Mucuna pruriens seed.</title>
        <authorList>
            <person name="Nnadi N.E."/>
            <person name="Vos R."/>
            <person name="Hasami M.H."/>
            <person name="Devisetty U.K."/>
            <person name="Aguiy J.C."/>
        </authorList>
    </citation>
    <scope>NUCLEOTIDE SEQUENCE [LARGE SCALE GENOMIC DNA]</scope>
    <source>
        <strain evidence="2">JCA_2017</strain>
    </source>
</reference>
<comment type="caution">
    <text evidence="2">The sequence shown here is derived from an EMBL/GenBank/DDBJ whole genome shotgun (WGS) entry which is preliminary data.</text>
</comment>
<name>A0A371FL82_MUCPR</name>
<evidence type="ECO:0000313" key="3">
    <source>
        <dbReference type="Proteomes" id="UP000257109"/>
    </source>
</evidence>
<organism evidence="2 3">
    <name type="scientific">Mucuna pruriens</name>
    <name type="common">Velvet bean</name>
    <name type="synonym">Dolichos pruriens</name>
    <dbReference type="NCBI Taxonomy" id="157652"/>
    <lineage>
        <taxon>Eukaryota</taxon>
        <taxon>Viridiplantae</taxon>
        <taxon>Streptophyta</taxon>
        <taxon>Embryophyta</taxon>
        <taxon>Tracheophyta</taxon>
        <taxon>Spermatophyta</taxon>
        <taxon>Magnoliopsida</taxon>
        <taxon>eudicotyledons</taxon>
        <taxon>Gunneridae</taxon>
        <taxon>Pentapetalae</taxon>
        <taxon>rosids</taxon>
        <taxon>fabids</taxon>
        <taxon>Fabales</taxon>
        <taxon>Fabaceae</taxon>
        <taxon>Papilionoideae</taxon>
        <taxon>50 kb inversion clade</taxon>
        <taxon>NPAAA clade</taxon>
        <taxon>indigoferoid/millettioid clade</taxon>
        <taxon>Phaseoleae</taxon>
        <taxon>Mucuna</taxon>
    </lineage>
</organism>